<dbReference type="Proteomes" id="UP000017836">
    <property type="component" value="Unassembled WGS sequence"/>
</dbReference>
<name>W1NTI4_AMBTC</name>
<proteinExistence type="predicted"/>
<protein>
    <submittedName>
        <fullName evidence="1">Uncharacterized protein</fullName>
    </submittedName>
</protein>
<gene>
    <name evidence="1" type="ORF">AMTR_s00072p00166120</name>
</gene>
<dbReference type="EMBL" id="KI395332">
    <property type="protein sequence ID" value="ERM98480.1"/>
    <property type="molecule type" value="Genomic_DNA"/>
</dbReference>
<sequence>MHNIGHRGARTAVIEARQNTHGNDRRGAYYCGVHTTVNVLGGECTTACDMEVVSGSERLKAHSTIAC</sequence>
<keyword evidence="2" id="KW-1185">Reference proteome</keyword>
<evidence type="ECO:0000313" key="2">
    <source>
        <dbReference type="Proteomes" id="UP000017836"/>
    </source>
</evidence>
<reference evidence="2" key="1">
    <citation type="journal article" date="2013" name="Science">
        <title>The Amborella genome and the evolution of flowering plants.</title>
        <authorList>
            <consortium name="Amborella Genome Project"/>
        </authorList>
    </citation>
    <scope>NUCLEOTIDE SEQUENCE [LARGE SCALE GENOMIC DNA]</scope>
</reference>
<dbReference type="AlphaFoldDB" id="W1NTI4"/>
<dbReference type="HOGENOM" id="CLU_2815825_0_0_1"/>
<evidence type="ECO:0000313" key="1">
    <source>
        <dbReference type="EMBL" id="ERM98480.1"/>
    </source>
</evidence>
<dbReference type="Gramene" id="ERM98480">
    <property type="protein sequence ID" value="ERM98480"/>
    <property type="gene ID" value="AMTR_s00072p00166120"/>
</dbReference>
<organism evidence="1 2">
    <name type="scientific">Amborella trichopoda</name>
    <dbReference type="NCBI Taxonomy" id="13333"/>
    <lineage>
        <taxon>Eukaryota</taxon>
        <taxon>Viridiplantae</taxon>
        <taxon>Streptophyta</taxon>
        <taxon>Embryophyta</taxon>
        <taxon>Tracheophyta</taxon>
        <taxon>Spermatophyta</taxon>
        <taxon>Magnoliopsida</taxon>
        <taxon>Amborellales</taxon>
        <taxon>Amborellaceae</taxon>
        <taxon>Amborella</taxon>
    </lineage>
</organism>
<accession>W1NTI4</accession>